<gene>
    <name evidence="10" type="primary">cmk1</name>
    <name evidence="10" type="ORF">SOMG_00384</name>
</gene>
<keyword evidence="2" id="KW-0808">Transferase</keyword>
<evidence type="ECO:0000256" key="1">
    <source>
        <dbReference type="ARBA" id="ARBA00022527"/>
    </source>
</evidence>
<evidence type="ECO:0000256" key="4">
    <source>
        <dbReference type="ARBA" id="ARBA00022777"/>
    </source>
</evidence>
<keyword evidence="5 6" id="KW-0067">ATP-binding</keyword>
<evidence type="ECO:0000313" key="11">
    <source>
        <dbReference type="Proteomes" id="UP001212411"/>
    </source>
</evidence>
<keyword evidence="3 6" id="KW-0547">Nucleotide-binding</keyword>
<dbReference type="InterPro" id="IPR000719">
    <property type="entry name" value="Prot_kinase_dom"/>
</dbReference>
<evidence type="ECO:0000256" key="5">
    <source>
        <dbReference type="ARBA" id="ARBA00022840"/>
    </source>
</evidence>
<dbReference type="InterPro" id="IPR011009">
    <property type="entry name" value="Kinase-like_dom_sf"/>
</dbReference>
<keyword evidence="1 7" id="KW-0723">Serine/threonine-protein kinase</keyword>
<dbReference type="FunFam" id="3.30.200.20:FF:000042">
    <property type="entry name" value="Aurora kinase A"/>
    <property type="match status" value="1"/>
</dbReference>
<dbReference type="GO" id="GO:0005524">
    <property type="term" value="F:ATP binding"/>
    <property type="evidence" value="ECO:0007669"/>
    <property type="project" value="UniProtKB-UniRule"/>
</dbReference>
<evidence type="ECO:0000313" key="10">
    <source>
        <dbReference type="EMBL" id="WBW72051.1"/>
    </source>
</evidence>
<proteinExistence type="inferred from homology"/>
<feature type="domain" description="Protein kinase" evidence="9">
    <location>
        <begin position="33"/>
        <end position="293"/>
    </location>
</feature>
<accession>A0AAE9WAV4</accession>
<dbReference type="PROSITE" id="PS50011">
    <property type="entry name" value="PROTEIN_KINASE_DOM"/>
    <property type="match status" value="1"/>
</dbReference>
<protein>
    <submittedName>
        <fullName evidence="10">Calcium/calmodulin-dependent protein kinase Cmk1</fullName>
    </submittedName>
</protein>
<dbReference type="CDD" id="cd05117">
    <property type="entry name" value="STKc_CAMK"/>
    <property type="match status" value="1"/>
</dbReference>
<dbReference type="Pfam" id="PF00069">
    <property type="entry name" value="Pkinase"/>
    <property type="match status" value="1"/>
</dbReference>
<dbReference type="InterPro" id="IPR008271">
    <property type="entry name" value="Ser/Thr_kinase_AS"/>
</dbReference>
<dbReference type="SUPFAM" id="SSF56112">
    <property type="entry name" value="Protein kinase-like (PK-like)"/>
    <property type="match status" value="1"/>
</dbReference>
<dbReference type="Proteomes" id="UP001212411">
    <property type="component" value="Chromosome 1"/>
</dbReference>
<evidence type="ECO:0000256" key="6">
    <source>
        <dbReference type="PROSITE-ProRule" id="PRU10141"/>
    </source>
</evidence>
<keyword evidence="11" id="KW-1185">Reference proteome</keyword>
<evidence type="ECO:0000256" key="2">
    <source>
        <dbReference type="ARBA" id="ARBA00022679"/>
    </source>
</evidence>
<sequence>MQANHQNTPQISDGPSAPAQKSISKEKLLPCKYRTGRVLGGGSYSVVKEAVHVETKELYAAKIINKKLVEKKPEFVKNEITILKRISCGHPNILRLVDYFETVNNLYLITELATGGELFDRICAQGSFYEADAARLIRTTASAVNYLHENGIVHRDLKPENLLYRSKDPESELLIADFGLSQFYDDSQYYMLMTACGTPEYMAPEIFRRVGYGKSVDIWSIGVITYFLLCGYSPFVRSSQVEVIEAVLANQYEFHEAYWSGVSSTAKDFIRKCLEDDPAKRLTAIEAIQHPFLSTKIPATANLLPKVRENFNARKKFRKAFNAVRAFNTLKKDIEPKSR</sequence>
<dbReference type="RefSeq" id="XP_056036294.1">
    <property type="nucleotide sequence ID" value="XM_056179178.1"/>
</dbReference>
<dbReference type="AlphaFoldDB" id="A0AAE9WAV4"/>
<feature type="compositionally biased region" description="Polar residues" evidence="8">
    <location>
        <begin position="1"/>
        <end position="13"/>
    </location>
</feature>
<dbReference type="InterPro" id="IPR017441">
    <property type="entry name" value="Protein_kinase_ATP_BS"/>
</dbReference>
<dbReference type="EMBL" id="CP115611">
    <property type="protein sequence ID" value="WBW72051.1"/>
    <property type="molecule type" value="Genomic_DNA"/>
</dbReference>
<evidence type="ECO:0000256" key="7">
    <source>
        <dbReference type="RuleBase" id="RU000304"/>
    </source>
</evidence>
<keyword evidence="4 10" id="KW-0418">Kinase</keyword>
<dbReference type="Gene3D" id="3.30.200.20">
    <property type="entry name" value="Phosphorylase Kinase, domain 1"/>
    <property type="match status" value="1"/>
</dbReference>
<dbReference type="PROSITE" id="PS00107">
    <property type="entry name" value="PROTEIN_KINASE_ATP"/>
    <property type="match status" value="1"/>
</dbReference>
<dbReference type="GO" id="GO:0004674">
    <property type="term" value="F:protein serine/threonine kinase activity"/>
    <property type="evidence" value="ECO:0007669"/>
    <property type="project" value="UniProtKB-KW"/>
</dbReference>
<dbReference type="KEGG" id="som:SOMG_00384"/>
<reference evidence="10 11" key="1">
    <citation type="journal article" date="2023" name="G3 (Bethesda)">
        <title>A high-quality reference genome for the fission yeast Schizosaccharomyces osmophilus.</title>
        <authorList>
            <person name="Jia G.S."/>
            <person name="Zhang W.C."/>
            <person name="Liang Y."/>
            <person name="Liu X.H."/>
            <person name="Rhind N."/>
            <person name="Pidoux A."/>
            <person name="Brysch-Herzberg M."/>
            <person name="Du L.L."/>
        </authorList>
    </citation>
    <scope>NUCLEOTIDE SEQUENCE [LARGE SCALE GENOMIC DNA]</scope>
    <source>
        <strain evidence="10 11">CBS 15793</strain>
    </source>
</reference>
<dbReference type="GeneID" id="80873867"/>
<evidence type="ECO:0000256" key="8">
    <source>
        <dbReference type="SAM" id="MobiDB-lite"/>
    </source>
</evidence>
<dbReference type="SMART" id="SM00220">
    <property type="entry name" value="S_TKc"/>
    <property type="match status" value="1"/>
</dbReference>
<dbReference type="Gene3D" id="1.10.510.10">
    <property type="entry name" value="Transferase(Phosphotransferase) domain 1"/>
    <property type="match status" value="1"/>
</dbReference>
<dbReference type="FunFam" id="1.10.510.10:FF:000026">
    <property type="entry name" value="Calcium/calmodulin-dependent protein kinase type 1"/>
    <property type="match status" value="1"/>
</dbReference>
<comment type="similarity">
    <text evidence="7">Belongs to the protein kinase superfamily.</text>
</comment>
<evidence type="ECO:0000256" key="3">
    <source>
        <dbReference type="ARBA" id="ARBA00022741"/>
    </source>
</evidence>
<name>A0AAE9WAV4_9SCHI</name>
<organism evidence="10 11">
    <name type="scientific">Schizosaccharomyces osmophilus</name>
    <dbReference type="NCBI Taxonomy" id="2545709"/>
    <lineage>
        <taxon>Eukaryota</taxon>
        <taxon>Fungi</taxon>
        <taxon>Dikarya</taxon>
        <taxon>Ascomycota</taxon>
        <taxon>Taphrinomycotina</taxon>
        <taxon>Schizosaccharomycetes</taxon>
        <taxon>Schizosaccharomycetales</taxon>
        <taxon>Schizosaccharomycetaceae</taxon>
        <taxon>Schizosaccharomyces</taxon>
    </lineage>
</organism>
<evidence type="ECO:0000259" key="9">
    <source>
        <dbReference type="PROSITE" id="PS50011"/>
    </source>
</evidence>
<feature type="binding site" evidence="6">
    <location>
        <position position="62"/>
    </location>
    <ligand>
        <name>ATP</name>
        <dbReference type="ChEBI" id="CHEBI:30616"/>
    </ligand>
</feature>
<dbReference type="PROSITE" id="PS00108">
    <property type="entry name" value="PROTEIN_KINASE_ST"/>
    <property type="match status" value="1"/>
</dbReference>
<feature type="region of interest" description="Disordered" evidence="8">
    <location>
        <begin position="1"/>
        <end position="23"/>
    </location>
</feature>
<dbReference type="PANTHER" id="PTHR24347">
    <property type="entry name" value="SERINE/THREONINE-PROTEIN KINASE"/>
    <property type="match status" value="1"/>
</dbReference>